<dbReference type="InterPro" id="IPR002068">
    <property type="entry name" value="A-crystallin/Hsp20_dom"/>
</dbReference>
<feature type="domain" description="SHSP" evidence="4">
    <location>
        <begin position="13"/>
        <end position="125"/>
    </location>
</feature>
<dbReference type="Gene3D" id="2.60.40.790">
    <property type="match status" value="1"/>
</dbReference>
<dbReference type="InterPro" id="IPR008978">
    <property type="entry name" value="HSP20-like_chaperone"/>
</dbReference>
<feature type="region of interest" description="Disordered" evidence="3">
    <location>
        <begin position="111"/>
        <end position="134"/>
    </location>
</feature>
<protein>
    <recommendedName>
        <fullName evidence="4">SHSP domain-containing protein</fullName>
    </recommendedName>
</protein>
<gene>
    <name evidence="5" type="ORF">GCM10008985_22990</name>
</gene>
<evidence type="ECO:0000256" key="3">
    <source>
        <dbReference type="SAM" id="MobiDB-lite"/>
    </source>
</evidence>
<accession>A0AAV3SI98</accession>
<dbReference type="EMBL" id="BAAADN010000034">
    <property type="protein sequence ID" value="GAA0465431.1"/>
    <property type="molecule type" value="Genomic_DNA"/>
</dbReference>
<dbReference type="PROSITE" id="PS01031">
    <property type="entry name" value="SHSP"/>
    <property type="match status" value="1"/>
</dbReference>
<dbReference type="AlphaFoldDB" id="A0AAV3SI98"/>
<dbReference type="SUPFAM" id="SSF49764">
    <property type="entry name" value="HSP20-like chaperones"/>
    <property type="match status" value="1"/>
</dbReference>
<evidence type="ECO:0000313" key="6">
    <source>
        <dbReference type="Proteomes" id="UP001500962"/>
    </source>
</evidence>
<organism evidence="5 6">
    <name type="scientific">Halococcus dombrowskii</name>
    <dbReference type="NCBI Taxonomy" id="179637"/>
    <lineage>
        <taxon>Archaea</taxon>
        <taxon>Methanobacteriati</taxon>
        <taxon>Methanobacteriota</taxon>
        <taxon>Stenosarchaea group</taxon>
        <taxon>Halobacteria</taxon>
        <taxon>Halobacteriales</taxon>
        <taxon>Halococcaceae</taxon>
        <taxon>Halococcus</taxon>
    </lineage>
</organism>
<dbReference type="Proteomes" id="UP001500962">
    <property type="component" value="Unassembled WGS sequence"/>
</dbReference>
<reference evidence="5" key="2">
    <citation type="submission" date="2023-12" db="EMBL/GenBank/DDBJ databases">
        <authorList>
            <person name="Sun Q."/>
            <person name="Inoue M."/>
        </authorList>
    </citation>
    <scope>NUCLEOTIDE SEQUENCE</scope>
    <source>
        <strain evidence="5">JCM 12289</strain>
    </source>
</reference>
<evidence type="ECO:0000256" key="1">
    <source>
        <dbReference type="PROSITE-ProRule" id="PRU00285"/>
    </source>
</evidence>
<evidence type="ECO:0000256" key="2">
    <source>
        <dbReference type="RuleBase" id="RU003616"/>
    </source>
</evidence>
<evidence type="ECO:0000259" key="4">
    <source>
        <dbReference type="PROSITE" id="PS01031"/>
    </source>
</evidence>
<sequence length="134" mass="14671">MALLRHTMSALSNALGDLPDPVFADLYESETAYLIVIDLPGVSSETLDVRTEGTHLHIEARREKNLPMDFRYLREDRPLFLDTDLPLPPTVVASEADGSLDHGTLTLRLPKRESTDETTIPITTGEGPGSAAET</sequence>
<comment type="caution">
    <text evidence="5">The sequence shown here is derived from an EMBL/GenBank/DDBJ whole genome shotgun (WGS) entry which is preliminary data.</text>
</comment>
<dbReference type="CDD" id="cd06464">
    <property type="entry name" value="ACD_sHsps-like"/>
    <property type="match status" value="1"/>
</dbReference>
<comment type="similarity">
    <text evidence="1 2">Belongs to the small heat shock protein (HSP20) family.</text>
</comment>
<evidence type="ECO:0000313" key="5">
    <source>
        <dbReference type="EMBL" id="GAA0465431.1"/>
    </source>
</evidence>
<reference evidence="5" key="1">
    <citation type="journal article" date="2014" name="Int. J. Syst. Evol. Microbiol.">
        <title>Complete genome sequence of Corynebacterium casei LMG S-19264T (=DSM 44701T), isolated from a smear-ripened cheese.</title>
        <authorList>
            <consortium name="US DOE Joint Genome Institute (JGI-PGF)"/>
            <person name="Walter F."/>
            <person name="Albersmeier A."/>
            <person name="Kalinowski J."/>
            <person name="Ruckert C."/>
        </authorList>
    </citation>
    <scope>NUCLEOTIDE SEQUENCE</scope>
    <source>
        <strain evidence="5">JCM 12289</strain>
    </source>
</reference>
<proteinExistence type="inferred from homology"/>
<name>A0AAV3SI98_HALDO</name>
<dbReference type="Pfam" id="PF00011">
    <property type="entry name" value="HSP20"/>
    <property type="match status" value="1"/>
</dbReference>